<gene>
    <name evidence="1" type="ORF">CWI80_00375</name>
</gene>
<dbReference type="InterPro" id="IPR038695">
    <property type="entry name" value="Saro_0823-like_sf"/>
</dbReference>
<protein>
    <submittedName>
        <fullName evidence="1">DUF192 domain-containing protein</fullName>
    </submittedName>
</protein>
<dbReference type="PANTHER" id="PTHR37953">
    <property type="entry name" value="UPF0127 PROTEIN MJ1496"/>
    <property type="match status" value="1"/>
</dbReference>
<organism evidence="1 2">
    <name type="scientific">Pseudidiomarina sediminum</name>
    <dbReference type="NCBI Taxonomy" id="431675"/>
    <lineage>
        <taxon>Bacteria</taxon>
        <taxon>Pseudomonadati</taxon>
        <taxon>Pseudomonadota</taxon>
        <taxon>Gammaproteobacteria</taxon>
        <taxon>Alteromonadales</taxon>
        <taxon>Idiomarinaceae</taxon>
        <taxon>Pseudidiomarina</taxon>
    </lineage>
</organism>
<dbReference type="PANTHER" id="PTHR37953:SF1">
    <property type="entry name" value="UPF0127 PROTEIN MJ1496"/>
    <property type="match status" value="1"/>
</dbReference>
<sequence>MAQLCLADSAATPLTLEVADTFGKRARGLMYRTELADHHGMWFVYDEQRPGYSGFWMHNTKIALDIAYLDAQMKVVKQFTMQPCTSVNPRNCPTYNPGVAYYSAVEMPAGYFKQHGITLGTQFKQCNNEETP</sequence>
<dbReference type="EMBL" id="PIQE01000001">
    <property type="protein sequence ID" value="RUO73859.1"/>
    <property type="molecule type" value="Genomic_DNA"/>
</dbReference>
<dbReference type="Proteomes" id="UP000287022">
    <property type="component" value="Unassembled WGS sequence"/>
</dbReference>
<evidence type="ECO:0000313" key="1">
    <source>
        <dbReference type="EMBL" id="RUO73859.1"/>
    </source>
</evidence>
<accession>A0A432Z7Q4</accession>
<keyword evidence="2" id="KW-1185">Reference proteome</keyword>
<comment type="caution">
    <text evidence="1">The sequence shown here is derived from an EMBL/GenBank/DDBJ whole genome shotgun (WGS) entry which is preliminary data.</text>
</comment>
<dbReference type="InterPro" id="IPR003795">
    <property type="entry name" value="DUF192"/>
</dbReference>
<dbReference type="Gene3D" id="2.60.120.1140">
    <property type="entry name" value="Protein of unknown function DUF192"/>
    <property type="match status" value="1"/>
</dbReference>
<dbReference type="AlphaFoldDB" id="A0A432Z7Q4"/>
<name>A0A432Z7Q4_9GAMM</name>
<dbReference type="Pfam" id="PF02643">
    <property type="entry name" value="DUF192"/>
    <property type="match status" value="1"/>
</dbReference>
<reference evidence="2" key="1">
    <citation type="journal article" date="2018" name="Front. Microbiol.">
        <title>Genome-Based Analysis Reveals the Taxonomy and Diversity of the Family Idiomarinaceae.</title>
        <authorList>
            <person name="Liu Y."/>
            <person name="Lai Q."/>
            <person name="Shao Z."/>
        </authorList>
    </citation>
    <scope>NUCLEOTIDE SEQUENCE [LARGE SCALE GENOMIC DNA]</scope>
    <source>
        <strain evidence="2">c121</strain>
    </source>
</reference>
<evidence type="ECO:0000313" key="2">
    <source>
        <dbReference type="Proteomes" id="UP000287022"/>
    </source>
</evidence>
<dbReference type="STRING" id="1122124.GCA_000423165_01322"/>
<proteinExistence type="predicted"/>